<feature type="compositionally biased region" description="Pro residues" evidence="1">
    <location>
        <begin position="58"/>
        <end position="71"/>
    </location>
</feature>
<keyword evidence="2" id="KW-0732">Signal</keyword>
<evidence type="ECO:0000313" key="3">
    <source>
        <dbReference type="EMBL" id="KAG8457485.1"/>
    </source>
</evidence>
<dbReference type="Proteomes" id="UP000751190">
    <property type="component" value="Unassembled WGS sequence"/>
</dbReference>
<evidence type="ECO:0000256" key="2">
    <source>
        <dbReference type="SAM" id="SignalP"/>
    </source>
</evidence>
<dbReference type="AlphaFoldDB" id="A0A8J5X704"/>
<name>A0A8J5X704_DIALT</name>
<feature type="compositionally biased region" description="Low complexity" evidence="1">
    <location>
        <begin position="47"/>
        <end position="57"/>
    </location>
</feature>
<evidence type="ECO:0000313" key="4">
    <source>
        <dbReference type="Proteomes" id="UP000751190"/>
    </source>
</evidence>
<dbReference type="PROSITE" id="PS51318">
    <property type="entry name" value="TAT"/>
    <property type="match status" value="1"/>
</dbReference>
<dbReference type="InterPro" id="IPR006311">
    <property type="entry name" value="TAT_signal"/>
</dbReference>
<reference evidence="3" key="1">
    <citation type="submission" date="2021-05" db="EMBL/GenBank/DDBJ databases">
        <title>The genome of the haptophyte Pavlova lutheri (Diacronema luteri, Pavlovales) - a model for lipid biosynthesis in eukaryotic algae.</title>
        <authorList>
            <person name="Hulatt C.J."/>
            <person name="Posewitz M.C."/>
        </authorList>
    </citation>
    <scope>NUCLEOTIDE SEQUENCE</scope>
    <source>
        <strain evidence="3">NIVA-4/92</strain>
    </source>
</reference>
<sequence>MRASSAAGGRRLLLVAALAAGARGAVGAAGARGAVGSASARLAARAPSRAAPRALAAPSPPPPPPPPPPAEQPGARTGALAFGARAAERGAAAASLAFGLGAGRALDKSLSRLPAAAQYNAVLQGTLARRAPASETLALIDEMSRARIRVAPDAHAALVDAQPESDVEAMARALDALARNPAGSAFGYCAASLDRPPTNEARRRRALGGYAPPPADARELERAVLLGAALLGAALLGDELVANLLPATGVLAPPLALVGAVAAALLGADRYANRGAAADLLARAAARVGAASLEREALADAAACAVGYALGLPWCTLEPRASRIASADALRLAAAADAAAPGARGGGEADARVVDRALVWLLAPAAAEAAEFGGSLRVAEPAQARALLAALRRAARADGAARALLADGGWAEGEDEERLGWAYAQAGRLLRQLAPAVQSVRSAMEEGGLSPGGAIVALERSLR</sequence>
<gene>
    <name evidence="3" type="ORF">KFE25_003789</name>
</gene>
<feature type="region of interest" description="Disordered" evidence="1">
    <location>
        <begin position="47"/>
        <end position="76"/>
    </location>
</feature>
<feature type="chain" id="PRO_5035303389" evidence="2">
    <location>
        <begin position="28"/>
        <end position="463"/>
    </location>
</feature>
<dbReference type="OMA" id="LIWLMAP"/>
<protein>
    <submittedName>
        <fullName evidence="3">Uncharacterized protein</fullName>
    </submittedName>
</protein>
<proteinExistence type="predicted"/>
<organism evidence="3 4">
    <name type="scientific">Diacronema lutheri</name>
    <name type="common">Unicellular marine alga</name>
    <name type="synonym">Monochrysis lutheri</name>
    <dbReference type="NCBI Taxonomy" id="2081491"/>
    <lineage>
        <taxon>Eukaryota</taxon>
        <taxon>Haptista</taxon>
        <taxon>Haptophyta</taxon>
        <taxon>Pavlovophyceae</taxon>
        <taxon>Pavlovales</taxon>
        <taxon>Pavlovaceae</taxon>
        <taxon>Diacronema</taxon>
    </lineage>
</organism>
<feature type="signal peptide" evidence="2">
    <location>
        <begin position="1"/>
        <end position="27"/>
    </location>
</feature>
<dbReference type="EMBL" id="JAGTXO010000069">
    <property type="protein sequence ID" value="KAG8457485.1"/>
    <property type="molecule type" value="Genomic_DNA"/>
</dbReference>
<comment type="caution">
    <text evidence="3">The sequence shown here is derived from an EMBL/GenBank/DDBJ whole genome shotgun (WGS) entry which is preliminary data.</text>
</comment>
<keyword evidence="4" id="KW-1185">Reference proteome</keyword>
<evidence type="ECO:0000256" key="1">
    <source>
        <dbReference type="SAM" id="MobiDB-lite"/>
    </source>
</evidence>
<dbReference type="OrthoDB" id="10665167at2759"/>
<accession>A0A8J5X704</accession>